<dbReference type="PROSITE" id="PS51845">
    <property type="entry name" value="PDEASE_I_2"/>
    <property type="match status" value="1"/>
</dbReference>
<organism evidence="5 6">
    <name type="scientific">Fistulifera solaris</name>
    <name type="common">Oleaginous diatom</name>
    <dbReference type="NCBI Taxonomy" id="1519565"/>
    <lineage>
        <taxon>Eukaryota</taxon>
        <taxon>Sar</taxon>
        <taxon>Stramenopiles</taxon>
        <taxon>Ochrophyta</taxon>
        <taxon>Bacillariophyta</taxon>
        <taxon>Bacillariophyceae</taxon>
        <taxon>Bacillariophycidae</taxon>
        <taxon>Naviculales</taxon>
        <taxon>Naviculaceae</taxon>
        <taxon>Fistulifera</taxon>
    </lineage>
</organism>
<evidence type="ECO:0000313" key="5">
    <source>
        <dbReference type="EMBL" id="GAX17249.1"/>
    </source>
</evidence>
<dbReference type="InterPro" id="IPR003607">
    <property type="entry name" value="HD/PDEase_dom"/>
</dbReference>
<feature type="region of interest" description="Disordered" evidence="3">
    <location>
        <begin position="265"/>
        <end position="323"/>
    </location>
</feature>
<dbReference type="InParanoid" id="A0A1Z5JTI6"/>
<sequence>MSSTAPPYAATALALSVKHWKDLGIDDGDEETAPTNDLNTLVERLTAILVVRCVAIVAEKDEFNDLSTATICRSTLMRQASWPEPITADVVEQIRTFVHAILSRYNDNPYHNREHAYHVTTSAHKLLELMLLEKQQTFGLRNDPLMQFALIFAALIHDVEHQGLPNRQLCNEAAKLAVTYNDQSVAENRSLAIGFHELLKQDYKELRAVLFGNSDETDPSQSDYQRFRRQVISLVLTTDIANPERTALFKSKWVEAFESPLVDDDVSVLEDDDEKKDLKEGENEEDASESRDVVTSDKVGERRRSNASTGSFRSRGSSRGGTRLGVRMSIDLSGEALHIYKQVGNSKNSEEPDELKISVLLELFLTAADVSHNLQGWEQMVKWSNCLYLELQRALLMGRGTDPKPNWFQNQIGFLEFYLLPLANKLNETGVFGGFVGKQFATTVLANRDRWVKKGQKVTDQIIEEGKKMLNDNATICNPCRMDDEADRDLDLENGEMEASNDPGEGGSPTDWVKVFMFVVIVLLLGVILQLSQIRRHPKTPPKGYPGVWKINCRKLGKAIAPVDLCKDGYLRIDSGGHATFHNRVSDDCDESEMNICFRNAPILTQQHLIKIGLSTLPSEEENVAVA</sequence>
<keyword evidence="2 5" id="KW-0378">Hydrolase</keyword>
<feature type="compositionally biased region" description="Basic and acidic residues" evidence="3">
    <location>
        <begin position="288"/>
        <end position="304"/>
    </location>
</feature>
<name>A0A1Z5JTI6_FISSO</name>
<proteinExistence type="predicted"/>
<feature type="domain" description="PDEase" evidence="4">
    <location>
        <begin position="34"/>
        <end position="390"/>
    </location>
</feature>
<dbReference type="SUPFAM" id="SSF109604">
    <property type="entry name" value="HD-domain/PDEase-like"/>
    <property type="match status" value="1"/>
</dbReference>
<dbReference type="InterPro" id="IPR002073">
    <property type="entry name" value="PDEase_catalytic_dom"/>
</dbReference>
<dbReference type="EMBL" id="BDSP01000114">
    <property type="protein sequence ID" value="GAX17249.1"/>
    <property type="molecule type" value="Genomic_DNA"/>
</dbReference>
<dbReference type="EC" id="3.1.4.53" evidence="5"/>
<dbReference type="OrthoDB" id="43191at2759"/>
<evidence type="ECO:0000313" key="6">
    <source>
        <dbReference type="Proteomes" id="UP000198406"/>
    </source>
</evidence>
<keyword evidence="1" id="KW-0479">Metal-binding</keyword>
<dbReference type="SMART" id="SM00471">
    <property type="entry name" value="HDc"/>
    <property type="match status" value="1"/>
</dbReference>
<dbReference type="GO" id="GO:0004115">
    <property type="term" value="F:3',5'-cyclic-AMP phosphodiesterase activity"/>
    <property type="evidence" value="ECO:0007669"/>
    <property type="project" value="UniProtKB-EC"/>
</dbReference>
<dbReference type="GO" id="GO:0007165">
    <property type="term" value="P:signal transduction"/>
    <property type="evidence" value="ECO:0007669"/>
    <property type="project" value="InterPro"/>
</dbReference>
<dbReference type="Proteomes" id="UP000198406">
    <property type="component" value="Unassembled WGS sequence"/>
</dbReference>
<protein>
    <submittedName>
        <fullName evidence="5">cAMP-specific phosphodiesterase 4</fullName>
        <ecNumber evidence="5">3.1.4.53</ecNumber>
    </submittedName>
</protein>
<accession>A0A1Z5JTI6</accession>
<evidence type="ECO:0000256" key="1">
    <source>
        <dbReference type="ARBA" id="ARBA00022723"/>
    </source>
</evidence>
<evidence type="ECO:0000256" key="3">
    <source>
        <dbReference type="SAM" id="MobiDB-lite"/>
    </source>
</evidence>
<feature type="compositionally biased region" description="Low complexity" evidence="3">
    <location>
        <begin position="308"/>
        <end position="317"/>
    </location>
</feature>
<dbReference type="AlphaFoldDB" id="A0A1Z5JTI6"/>
<dbReference type="Pfam" id="PF00233">
    <property type="entry name" value="PDEase_I"/>
    <property type="match status" value="1"/>
</dbReference>
<comment type="caution">
    <text evidence="5">The sequence shown here is derived from an EMBL/GenBank/DDBJ whole genome shotgun (WGS) entry which is preliminary data.</text>
</comment>
<evidence type="ECO:0000256" key="2">
    <source>
        <dbReference type="ARBA" id="ARBA00022801"/>
    </source>
</evidence>
<dbReference type="InterPro" id="IPR036971">
    <property type="entry name" value="PDEase_catalytic_dom_sf"/>
</dbReference>
<dbReference type="GO" id="GO:0046872">
    <property type="term" value="F:metal ion binding"/>
    <property type="evidence" value="ECO:0007669"/>
    <property type="project" value="UniProtKB-KW"/>
</dbReference>
<feature type="compositionally biased region" description="Acidic residues" evidence="3">
    <location>
        <begin position="265"/>
        <end position="274"/>
    </location>
</feature>
<evidence type="ECO:0000259" key="4">
    <source>
        <dbReference type="PROSITE" id="PS51845"/>
    </source>
</evidence>
<gene>
    <name evidence="5" type="ORF">FisN_10Lh106</name>
</gene>
<keyword evidence="6" id="KW-1185">Reference proteome</keyword>
<reference evidence="5 6" key="1">
    <citation type="journal article" date="2015" name="Plant Cell">
        <title>Oil accumulation by the oleaginous diatom Fistulifera solaris as revealed by the genome and transcriptome.</title>
        <authorList>
            <person name="Tanaka T."/>
            <person name="Maeda Y."/>
            <person name="Veluchamy A."/>
            <person name="Tanaka M."/>
            <person name="Abida H."/>
            <person name="Marechal E."/>
            <person name="Bowler C."/>
            <person name="Muto M."/>
            <person name="Sunaga Y."/>
            <person name="Tanaka M."/>
            <person name="Yoshino T."/>
            <person name="Taniguchi T."/>
            <person name="Fukuda Y."/>
            <person name="Nemoto M."/>
            <person name="Matsumoto M."/>
            <person name="Wong P.S."/>
            <person name="Aburatani S."/>
            <person name="Fujibuchi W."/>
        </authorList>
    </citation>
    <scope>NUCLEOTIDE SEQUENCE [LARGE SCALE GENOMIC DNA]</scope>
    <source>
        <strain evidence="5 6">JPCC DA0580</strain>
    </source>
</reference>
<dbReference type="Gene3D" id="1.10.1300.10">
    <property type="entry name" value="3'5'-cyclic nucleotide phosphodiesterase, catalytic domain"/>
    <property type="match status" value="1"/>
</dbReference>
<dbReference type="PANTHER" id="PTHR11347">
    <property type="entry name" value="CYCLIC NUCLEOTIDE PHOSPHODIESTERASE"/>
    <property type="match status" value="1"/>
</dbReference>